<dbReference type="GO" id="GO:0055052">
    <property type="term" value="C:ATP-binding cassette (ABC) transporter complex, substrate-binding subunit-containing"/>
    <property type="evidence" value="ECO:0007669"/>
    <property type="project" value="TreeGrafter"/>
</dbReference>
<protein>
    <submittedName>
        <fullName evidence="4">Extracellular solute-binding protein</fullName>
    </submittedName>
</protein>
<keyword evidence="3" id="KW-0732">Signal</keyword>
<name>A0A433X6F7_9BACL</name>
<dbReference type="GO" id="GO:0042956">
    <property type="term" value="P:maltodextrin transmembrane transport"/>
    <property type="evidence" value="ECO:0007669"/>
    <property type="project" value="TreeGrafter"/>
</dbReference>
<evidence type="ECO:0000313" key="4">
    <source>
        <dbReference type="EMBL" id="RUT29653.1"/>
    </source>
</evidence>
<dbReference type="EMBL" id="RZNX01000006">
    <property type="protein sequence ID" value="RUT29653.1"/>
    <property type="molecule type" value="Genomic_DNA"/>
</dbReference>
<dbReference type="RefSeq" id="WP_127200036.1">
    <property type="nucleotide sequence ID" value="NZ_RZNX01000006.1"/>
</dbReference>
<keyword evidence="2" id="KW-0813">Transport</keyword>
<evidence type="ECO:0000256" key="2">
    <source>
        <dbReference type="ARBA" id="ARBA00022448"/>
    </source>
</evidence>
<proteinExistence type="inferred from homology"/>
<comment type="similarity">
    <text evidence="1">Belongs to the bacterial solute-binding protein 1 family.</text>
</comment>
<reference evidence="4 5" key="1">
    <citation type="submission" date="2018-12" db="EMBL/GenBank/DDBJ databases">
        <authorList>
            <person name="Sun L."/>
            <person name="Chen Z."/>
        </authorList>
    </citation>
    <scope>NUCLEOTIDE SEQUENCE [LARGE SCALE GENOMIC DNA]</scope>
    <source>
        <strain evidence="4 5">3-5-3</strain>
    </source>
</reference>
<evidence type="ECO:0000256" key="1">
    <source>
        <dbReference type="ARBA" id="ARBA00008520"/>
    </source>
</evidence>
<evidence type="ECO:0000256" key="3">
    <source>
        <dbReference type="ARBA" id="ARBA00022729"/>
    </source>
</evidence>
<evidence type="ECO:0000313" key="5">
    <source>
        <dbReference type="Proteomes" id="UP000272464"/>
    </source>
</evidence>
<dbReference type="Pfam" id="PF01547">
    <property type="entry name" value="SBP_bac_1"/>
    <property type="match status" value="1"/>
</dbReference>
<dbReference type="GO" id="GO:0015768">
    <property type="term" value="P:maltose transport"/>
    <property type="evidence" value="ECO:0007669"/>
    <property type="project" value="TreeGrafter"/>
</dbReference>
<organism evidence="4 5">
    <name type="scientific">Paenibacillus zeisoli</name>
    <dbReference type="NCBI Taxonomy" id="2496267"/>
    <lineage>
        <taxon>Bacteria</taxon>
        <taxon>Bacillati</taxon>
        <taxon>Bacillota</taxon>
        <taxon>Bacilli</taxon>
        <taxon>Bacillales</taxon>
        <taxon>Paenibacillaceae</taxon>
        <taxon>Paenibacillus</taxon>
    </lineage>
</organism>
<dbReference type="GO" id="GO:1901982">
    <property type="term" value="F:maltose binding"/>
    <property type="evidence" value="ECO:0007669"/>
    <property type="project" value="TreeGrafter"/>
</dbReference>
<gene>
    <name evidence="4" type="ORF">EJP77_14895</name>
</gene>
<dbReference type="OrthoDB" id="9808332at2"/>
<dbReference type="PANTHER" id="PTHR30061">
    <property type="entry name" value="MALTOSE-BINDING PERIPLASMIC PROTEIN"/>
    <property type="match status" value="1"/>
</dbReference>
<comment type="caution">
    <text evidence="4">The sequence shown here is derived from an EMBL/GenBank/DDBJ whole genome shotgun (WGS) entry which is preliminary data.</text>
</comment>
<sequence length="435" mass="49689">MKRIKSKLLYVILSVSVLLLLVLLVLKLNTNHSSEVSISKEAANRPEQIKIMVDDTHYSYIKAISEQFENQYGIKVNIISMDFNLLYHRIEKSLNQSNTDLDLILVDTVWTPEFARAGYLEPLRNYAQSNLRDKIIPIAYDQRIISNDLYALPELYAFPLSIEEKFLYYNEKLLKSAGIYAPPSTWEELSEMTQYMRDKGLIDHGMIWGWSPGEGLVCDYTLLSNALGVQSKDVNGHWIFDQGKGVTALSFMAHSLESGLSDPLSLRLSDREAVKKFAEGKTPFMIGWAYADKMLNQKADYKMSLVPGFKGYQKSSTVTGGGALSITRTSRHKDWAWKFIDLINSSREQISPKDYIGSIPVWNDQISYFENSDKYLNRNLMTEQFEYAINRPTMSSYVEWSNIMQTSIDSALNGKLTAKEALNEAKHKVLQQEIK</sequence>
<dbReference type="AlphaFoldDB" id="A0A433X6F7"/>
<dbReference type="Gene3D" id="3.40.190.10">
    <property type="entry name" value="Periplasmic binding protein-like II"/>
    <property type="match status" value="2"/>
</dbReference>
<accession>A0A433X6F7</accession>
<dbReference type="Proteomes" id="UP000272464">
    <property type="component" value="Unassembled WGS sequence"/>
</dbReference>
<keyword evidence="5" id="KW-1185">Reference proteome</keyword>
<dbReference type="InterPro" id="IPR006059">
    <property type="entry name" value="SBP"/>
</dbReference>
<dbReference type="PANTHER" id="PTHR30061:SF50">
    <property type="entry name" value="MALTOSE_MALTODEXTRIN-BINDING PERIPLASMIC PROTEIN"/>
    <property type="match status" value="1"/>
</dbReference>
<dbReference type="SUPFAM" id="SSF53850">
    <property type="entry name" value="Periplasmic binding protein-like II"/>
    <property type="match status" value="1"/>
</dbReference>